<protein>
    <submittedName>
        <fullName evidence="4">Alcohol dehydrogenase, iron-containing family protein</fullName>
    </submittedName>
</protein>
<keyword evidence="1" id="KW-0560">Oxidoreductase</keyword>
<dbReference type="VEuPathDB" id="TrichDB:TRFO_31116"/>
<dbReference type="GO" id="GO:0046872">
    <property type="term" value="F:metal ion binding"/>
    <property type="evidence" value="ECO:0007669"/>
    <property type="project" value="InterPro"/>
</dbReference>
<dbReference type="Pfam" id="PF00465">
    <property type="entry name" value="Fe-ADH"/>
    <property type="match status" value="1"/>
</dbReference>
<accession>A0A1J4JS41</accession>
<dbReference type="RefSeq" id="XP_068355065.1">
    <property type="nucleotide sequence ID" value="XM_068507742.1"/>
</dbReference>
<name>A0A1J4JS41_9EUKA</name>
<evidence type="ECO:0000313" key="4">
    <source>
        <dbReference type="EMBL" id="OHT01929.1"/>
    </source>
</evidence>
<gene>
    <name evidence="4" type="ORF">TRFO_31116</name>
</gene>
<evidence type="ECO:0000256" key="1">
    <source>
        <dbReference type="ARBA" id="ARBA00023002"/>
    </source>
</evidence>
<dbReference type="OrthoDB" id="339764at2759"/>
<dbReference type="PANTHER" id="PTHR43633">
    <property type="entry name" value="ALCOHOL DEHYDROGENASE YQHD"/>
    <property type="match status" value="1"/>
</dbReference>
<dbReference type="InterPro" id="IPR001670">
    <property type="entry name" value="ADH_Fe/GldA"/>
</dbReference>
<dbReference type="EMBL" id="MLAK01000889">
    <property type="protein sequence ID" value="OHT01929.1"/>
    <property type="molecule type" value="Genomic_DNA"/>
</dbReference>
<feature type="domain" description="Fe-containing alcohol dehydrogenase-like C-terminal" evidence="3">
    <location>
        <begin position="193"/>
        <end position="393"/>
    </location>
</feature>
<reference evidence="4" key="1">
    <citation type="submission" date="2016-10" db="EMBL/GenBank/DDBJ databases">
        <authorList>
            <person name="Benchimol M."/>
            <person name="Almeida L.G."/>
            <person name="Vasconcelos A.T."/>
            <person name="Perreira-Neves A."/>
            <person name="Rosa I.A."/>
            <person name="Tasca T."/>
            <person name="Bogo M.R."/>
            <person name="de Souza W."/>
        </authorList>
    </citation>
    <scope>NUCLEOTIDE SEQUENCE [LARGE SCALE GENOMIC DNA]</scope>
    <source>
        <strain evidence="4">K</strain>
    </source>
</reference>
<dbReference type="PANTHER" id="PTHR43633:SF1">
    <property type="entry name" value="ALCOHOL DEHYDROGENASE YQHD"/>
    <property type="match status" value="1"/>
</dbReference>
<dbReference type="Gene3D" id="3.40.50.1970">
    <property type="match status" value="1"/>
</dbReference>
<comment type="caution">
    <text evidence="4">The sequence shown here is derived from an EMBL/GenBank/DDBJ whole genome shotgun (WGS) entry which is preliminary data.</text>
</comment>
<sequence length="397" mass="44865">MKWIWQNYTQIGFGEFAVRDHLSKFVKPNSKVICTFGGGSIDKNGARADVQNSLDLLQCEVRWEGGIPPNPEYDRLVEIAKVCKDFQPDVLLAVGGGSVCDGTKFISFAARLENVDDAWDMYINRKFPENPIPFGSVMTLPATGSEWDHSFVISKRSEKAKHDRVHRLAYPQFSLLDPRYAATLPQRQLSNGVFDAFCHCVDQYLTPQEVPMMDNFWLSLCKELVTIGPDVIKEGSSLELKGRLFVSASFALNGLFVLGKEDCWAIHTIGHQITAEFDVDHAATLSMVMPFLLENKFESRISLLAKTAEFVFGIYEGTEEEKARKCIVEIRKFIRDLKLPLKLSDWKTDDGKEIQVNEGTVELLTQKVMESMNGEPFGFRQSFNADDVRSILAHVIY</sequence>
<feature type="domain" description="Alcohol dehydrogenase iron-type/glycerol dehydrogenase GldA" evidence="2">
    <location>
        <begin position="11"/>
        <end position="178"/>
    </location>
</feature>
<dbReference type="PROSITE" id="PS00060">
    <property type="entry name" value="ADH_IRON_2"/>
    <property type="match status" value="1"/>
</dbReference>
<dbReference type="GeneID" id="94842446"/>
<evidence type="ECO:0000259" key="3">
    <source>
        <dbReference type="Pfam" id="PF25137"/>
    </source>
</evidence>
<dbReference type="InterPro" id="IPR018211">
    <property type="entry name" value="ADH_Fe_CS"/>
</dbReference>
<evidence type="ECO:0000259" key="2">
    <source>
        <dbReference type="Pfam" id="PF00465"/>
    </source>
</evidence>
<dbReference type="GO" id="GO:1990362">
    <property type="term" value="F:butanol dehydrogenase (NAD+) activity"/>
    <property type="evidence" value="ECO:0007669"/>
    <property type="project" value="InterPro"/>
</dbReference>
<dbReference type="CDD" id="cd08187">
    <property type="entry name" value="BDH"/>
    <property type="match status" value="1"/>
</dbReference>
<dbReference type="AlphaFoldDB" id="A0A1J4JS41"/>
<dbReference type="Pfam" id="PF25137">
    <property type="entry name" value="ADH_Fe_C"/>
    <property type="match status" value="1"/>
</dbReference>
<keyword evidence="5" id="KW-1185">Reference proteome</keyword>
<dbReference type="Proteomes" id="UP000179807">
    <property type="component" value="Unassembled WGS sequence"/>
</dbReference>
<evidence type="ECO:0000313" key="5">
    <source>
        <dbReference type="Proteomes" id="UP000179807"/>
    </source>
</evidence>
<dbReference type="InterPro" id="IPR056798">
    <property type="entry name" value="ADH_Fe_C"/>
</dbReference>
<dbReference type="InterPro" id="IPR044731">
    <property type="entry name" value="BDH-like"/>
</dbReference>
<dbReference type="SUPFAM" id="SSF56796">
    <property type="entry name" value="Dehydroquinate synthase-like"/>
    <property type="match status" value="1"/>
</dbReference>
<organism evidence="4 5">
    <name type="scientific">Tritrichomonas foetus</name>
    <dbReference type="NCBI Taxonomy" id="1144522"/>
    <lineage>
        <taxon>Eukaryota</taxon>
        <taxon>Metamonada</taxon>
        <taxon>Parabasalia</taxon>
        <taxon>Tritrichomonadida</taxon>
        <taxon>Tritrichomonadidae</taxon>
        <taxon>Tritrichomonas</taxon>
    </lineage>
</organism>
<proteinExistence type="predicted"/>
<dbReference type="Gene3D" id="1.20.1090.10">
    <property type="entry name" value="Dehydroquinate synthase-like - alpha domain"/>
    <property type="match status" value="1"/>
</dbReference>